<evidence type="ECO:0000256" key="2">
    <source>
        <dbReference type="ARBA" id="ARBA00023277"/>
    </source>
</evidence>
<sequence length="66" mass="7948">MLFVNDGTKNLVAQINNRLSALSFHIREYYWVDMKKINEIYRHNTEEYPTNAVNKFNMKKIKFLHG</sequence>
<proteinExistence type="predicted"/>
<protein>
    <submittedName>
        <fullName evidence="4">Uncharacterized protein</fullName>
    </submittedName>
</protein>
<keyword evidence="1" id="KW-0378">Hydrolase</keyword>
<keyword evidence="2" id="KW-0119">Carbohydrate metabolism</keyword>
<organism evidence="4 5">
    <name type="scientific">Populus trichocarpa</name>
    <name type="common">Western balsam poplar</name>
    <name type="synonym">Populus balsamifera subsp. trichocarpa</name>
    <dbReference type="NCBI Taxonomy" id="3694"/>
    <lineage>
        <taxon>Eukaryota</taxon>
        <taxon>Viridiplantae</taxon>
        <taxon>Streptophyta</taxon>
        <taxon>Embryophyta</taxon>
        <taxon>Tracheophyta</taxon>
        <taxon>Spermatophyta</taxon>
        <taxon>Magnoliopsida</taxon>
        <taxon>eudicotyledons</taxon>
        <taxon>Gunneridae</taxon>
        <taxon>Pentapetalae</taxon>
        <taxon>rosids</taxon>
        <taxon>fabids</taxon>
        <taxon>Malpighiales</taxon>
        <taxon>Salicaceae</taxon>
        <taxon>Saliceae</taxon>
        <taxon>Populus</taxon>
    </lineage>
</organism>
<dbReference type="InParanoid" id="B9IJF5"/>
<name>B9IJF5_POPTR</name>
<dbReference type="HOGENOM" id="CLU_2835927_0_0_1"/>
<dbReference type="Pfam" id="PF12899">
    <property type="entry name" value="Glyco_hydro_100"/>
    <property type="match status" value="1"/>
</dbReference>
<evidence type="ECO:0000313" key="5">
    <source>
        <dbReference type="Proteomes" id="UP000006729"/>
    </source>
</evidence>
<dbReference type="GO" id="GO:0033926">
    <property type="term" value="F:endo-alpha-N-acetylgalactosaminidase activity"/>
    <property type="evidence" value="ECO:0007669"/>
    <property type="project" value="InterPro"/>
</dbReference>
<accession>B9IJF5</accession>
<dbReference type="AlphaFoldDB" id="B9IJF5"/>
<dbReference type="InterPro" id="IPR024746">
    <property type="entry name" value="Glyco_hydro_100"/>
</dbReference>
<keyword evidence="5" id="KW-1185">Reference proteome</keyword>
<dbReference type="SMR" id="B9IJF5"/>
<evidence type="ECO:0000256" key="1">
    <source>
        <dbReference type="ARBA" id="ARBA00022801"/>
    </source>
</evidence>
<dbReference type="PANTHER" id="PTHR31916:SF49">
    <property type="entry name" value="ALKALINE_NEUTRAL INVERTASE C, MITOCHONDRIAL"/>
    <property type="match status" value="1"/>
</dbReference>
<dbReference type="Proteomes" id="UP000006729">
    <property type="component" value="Chromosome 17"/>
</dbReference>
<evidence type="ECO:0000256" key="3">
    <source>
        <dbReference type="ARBA" id="ARBA00023295"/>
    </source>
</evidence>
<reference evidence="4 5" key="1">
    <citation type="journal article" date="2006" name="Science">
        <title>The genome of black cottonwood, Populus trichocarpa (Torr. &amp; Gray).</title>
        <authorList>
            <person name="Tuskan G.A."/>
            <person name="Difazio S."/>
            <person name="Jansson S."/>
            <person name="Bohlmann J."/>
            <person name="Grigoriev I."/>
            <person name="Hellsten U."/>
            <person name="Putnam N."/>
            <person name="Ralph S."/>
            <person name="Rombauts S."/>
            <person name="Salamov A."/>
            <person name="Schein J."/>
            <person name="Sterck L."/>
            <person name="Aerts A."/>
            <person name="Bhalerao R.R."/>
            <person name="Bhalerao R.P."/>
            <person name="Blaudez D."/>
            <person name="Boerjan W."/>
            <person name="Brun A."/>
            <person name="Brunner A."/>
            <person name="Busov V."/>
            <person name="Campbell M."/>
            <person name="Carlson J."/>
            <person name="Chalot M."/>
            <person name="Chapman J."/>
            <person name="Chen G.L."/>
            <person name="Cooper D."/>
            <person name="Coutinho P.M."/>
            <person name="Couturier J."/>
            <person name="Covert S."/>
            <person name="Cronk Q."/>
            <person name="Cunningham R."/>
            <person name="Davis J."/>
            <person name="Degroeve S."/>
            <person name="Dejardin A."/>
            <person name="Depamphilis C."/>
            <person name="Detter J."/>
            <person name="Dirks B."/>
            <person name="Dubchak I."/>
            <person name="Duplessis S."/>
            <person name="Ehlting J."/>
            <person name="Ellis B."/>
            <person name="Gendler K."/>
            <person name="Goodstein D."/>
            <person name="Gribskov M."/>
            <person name="Grimwood J."/>
            <person name="Groover A."/>
            <person name="Gunter L."/>
            <person name="Hamberger B."/>
            <person name="Heinze B."/>
            <person name="Helariutta Y."/>
            <person name="Henrissat B."/>
            <person name="Holligan D."/>
            <person name="Holt R."/>
            <person name="Huang W."/>
            <person name="Islam-Faridi N."/>
            <person name="Jones S."/>
            <person name="Jones-Rhoades M."/>
            <person name="Jorgensen R."/>
            <person name="Joshi C."/>
            <person name="Kangasjarvi J."/>
            <person name="Karlsson J."/>
            <person name="Kelleher C."/>
            <person name="Kirkpatrick R."/>
            <person name="Kirst M."/>
            <person name="Kohler A."/>
            <person name="Kalluri U."/>
            <person name="Larimer F."/>
            <person name="Leebens-Mack J."/>
            <person name="Leple J.C."/>
            <person name="Locascio P."/>
            <person name="Lou Y."/>
            <person name="Lucas S."/>
            <person name="Martin F."/>
            <person name="Montanini B."/>
            <person name="Napoli C."/>
            <person name="Nelson D.R."/>
            <person name="Nelson C."/>
            <person name="Nieminen K."/>
            <person name="Nilsson O."/>
            <person name="Pereda V."/>
            <person name="Peter G."/>
            <person name="Philippe R."/>
            <person name="Pilate G."/>
            <person name="Poliakov A."/>
            <person name="Razumovskaya J."/>
            <person name="Richardson P."/>
            <person name="Rinaldi C."/>
            <person name="Ritland K."/>
            <person name="Rouze P."/>
            <person name="Ryaboy D."/>
            <person name="Schmutz J."/>
            <person name="Schrader J."/>
            <person name="Segerman B."/>
            <person name="Shin H."/>
            <person name="Siddiqui A."/>
            <person name="Sterky F."/>
            <person name="Terry A."/>
            <person name="Tsai C.J."/>
            <person name="Uberbacher E."/>
            <person name="Unneberg P."/>
            <person name="Vahala J."/>
            <person name="Wall K."/>
            <person name="Wessler S."/>
            <person name="Yang G."/>
            <person name="Yin T."/>
            <person name="Douglas C."/>
            <person name="Marra M."/>
            <person name="Sandberg G."/>
            <person name="Van de Peer Y."/>
            <person name="Rokhsar D."/>
        </authorList>
    </citation>
    <scope>NUCLEOTIDE SEQUENCE [LARGE SCALE GENOMIC DNA]</scope>
    <source>
        <strain evidence="5">cv. Nisqually</strain>
    </source>
</reference>
<evidence type="ECO:0000313" key="4">
    <source>
        <dbReference type="EMBL" id="PNS95351.1"/>
    </source>
</evidence>
<keyword evidence="3" id="KW-0326">Glycosidase</keyword>
<dbReference type="PANTHER" id="PTHR31916">
    <property type="match status" value="1"/>
</dbReference>
<gene>
    <name evidence="4" type="ORF">POPTR_017G052800</name>
</gene>
<dbReference type="EMBL" id="CM009306">
    <property type="protein sequence ID" value="PNS95351.1"/>
    <property type="molecule type" value="Genomic_DNA"/>
</dbReference>
<dbReference type="STRING" id="3694.B9IJF5"/>